<feature type="chain" id="PRO_5019195040" evidence="2">
    <location>
        <begin position="18"/>
        <end position="116"/>
    </location>
</feature>
<evidence type="ECO:0000256" key="2">
    <source>
        <dbReference type="SAM" id="SignalP"/>
    </source>
</evidence>
<dbReference type="Proteomes" id="UP000291116">
    <property type="component" value="Unassembled WGS sequence"/>
</dbReference>
<name>A0A448Z657_9STRA</name>
<protein>
    <submittedName>
        <fullName evidence="3">Uncharacterized protein</fullName>
    </submittedName>
</protein>
<proteinExistence type="predicted"/>
<feature type="signal peptide" evidence="2">
    <location>
        <begin position="1"/>
        <end position="17"/>
    </location>
</feature>
<keyword evidence="4" id="KW-1185">Reference proteome</keyword>
<gene>
    <name evidence="3" type="ORF">PSNMU_V1.4_AUG-EV-PASAV3_0043070</name>
</gene>
<keyword evidence="1" id="KW-0472">Membrane</keyword>
<feature type="transmembrane region" description="Helical" evidence="1">
    <location>
        <begin position="83"/>
        <end position="107"/>
    </location>
</feature>
<keyword evidence="1" id="KW-1133">Transmembrane helix</keyword>
<dbReference type="EMBL" id="CAACVS010000128">
    <property type="protein sequence ID" value="VEU37508.1"/>
    <property type="molecule type" value="Genomic_DNA"/>
</dbReference>
<reference evidence="3 4" key="1">
    <citation type="submission" date="2019-01" db="EMBL/GenBank/DDBJ databases">
        <authorList>
            <person name="Ferrante I. M."/>
        </authorList>
    </citation>
    <scope>NUCLEOTIDE SEQUENCE [LARGE SCALE GENOMIC DNA]</scope>
    <source>
        <strain evidence="3 4">B856</strain>
    </source>
</reference>
<dbReference type="AlphaFoldDB" id="A0A448Z657"/>
<evidence type="ECO:0000313" key="3">
    <source>
        <dbReference type="EMBL" id="VEU37508.1"/>
    </source>
</evidence>
<sequence length="116" mass="11883">MILSTVLLVGGLSSCEAFTTAPQLTRVTSTQNMLPVSSVSDFSSIASADSFSMPSSSFELSAATLDPTTILSDVLGVFIGTPIILLVPILAALGVAGVLAYGIVAYANPEVEDDEI</sequence>
<evidence type="ECO:0000313" key="4">
    <source>
        <dbReference type="Proteomes" id="UP000291116"/>
    </source>
</evidence>
<evidence type="ECO:0000256" key="1">
    <source>
        <dbReference type="SAM" id="Phobius"/>
    </source>
</evidence>
<keyword evidence="2" id="KW-0732">Signal</keyword>
<keyword evidence="1" id="KW-0812">Transmembrane</keyword>
<accession>A0A448Z657</accession>
<organism evidence="3 4">
    <name type="scientific">Pseudo-nitzschia multistriata</name>
    <dbReference type="NCBI Taxonomy" id="183589"/>
    <lineage>
        <taxon>Eukaryota</taxon>
        <taxon>Sar</taxon>
        <taxon>Stramenopiles</taxon>
        <taxon>Ochrophyta</taxon>
        <taxon>Bacillariophyta</taxon>
        <taxon>Bacillariophyceae</taxon>
        <taxon>Bacillariophycidae</taxon>
        <taxon>Bacillariales</taxon>
        <taxon>Bacillariaceae</taxon>
        <taxon>Pseudo-nitzschia</taxon>
    </lineage>
</organism>